<dbReference type="PROSITE" id="PS51375">
    <property type="entry name" value="PPR"/>
    <property type="match status" value="2"/>
</dbReference>
<evidence type="ECO:0000256" key="2">
    <source>
        <dbReference type="ARBA" id="ARBA00022737"/>
    </source>
</evidence>
<dbReference type="PANTHER" id="PTHR47447:SF17">
    <property type="entry name" value="OS12G0638900 PROTEIN"/>
    <property type="match status" value="1"/>
</dbReference>
<feature type="region of interest" description="Disordered" evidence="6">
    <location>
        <begin position="35"/>
        <end position="65"/>
    </location>
</feature>
<evidence type="ECO:0000256" key="6">
    <source>
        <dbReference type="SAM" id="MobiDB-lite"/>
    </source>
</evidence>
<comment type="function">
    <text evidence="3">Regulates mitochondrial small subunit maturation by controlling 15S rRNA 5'-end processing. Localizes to the 5' precursor of the 15S rRNA in a position that is subsequently occupied by mS47 in the mature yeast mtSSU. Uses structure and sequence-specific RNA recognition, binding to a single-stranded region of the precursor and specifically recognizing bases -6 to -1. The exchange of Ccm1 for mS47 is coupled to the irreversible removal of precursor rRNA that is accompanied by conformational changes of the mitoribosomal proteins uS5m and mS26. These conformational changes signal completion of 5'-end rRNA processing through protection of the mature 5'-end of the 15S rRNA and stabilization of mS47. The removal of the 5' precursor together with the dissociation of Ccm1 may be catalyzed by the 5'-3' exoribonuclease Pet127. Involved in the specific removal of group I introns in mitochondrial encoded transcripts.</text>
</comment>
<dbReference type="EMBL" id="MU006333">
    <property type="protein sequence ID" value="KAF2846632.1"/>
    <property type="molecule type" value="Genomic_DNA"/>
</dbReference>
<feature type="repeat" description="PPR" evidence="5">
    <location>
        <begin position="550"/>
        <end position="584"/>
    </location>
</feature>
<protein>
    <submittedName>
        <fullName evidence="7">TPR-like protein</fullName>
    </submittedName>
</protein>
<evidence type="ECO:0000256" key="3">
    <source>
        <dbReference type="ARBA" id="ARBA00044493"/>
    </source>
</evidence>
<evidence type="ECO:0000313" key="8">
    <source>
        <dbReference type="Proteomes" id="UP000799423"/>
    </source>
</evidence>
<feature type="repeat" description="PPR" evidence="5">
    <location>
        <begin position="663"/>
        <end position="697"/>
    </location>
</feature>
<dbReference type="OrthoDB" id="185373at2759"/>
<gene>
    <name evidence="7" type="ORF">T440DRAFT_471701</name>
</gene>
<dbReference type="PANTHER" id="PTHR47447">
    <property type="entry name" value="OS03G0856100 PROTEIN"/>
    <property type="match status" value="1"/>
</dbReference>
<accession>A0A6A7AU91</accession>
<proteinExistence type="inferred from homology"/>
<keyword evidence="2" id="KW-0677">Repeat</keyword>
<evidence type="ECO:0000256" key="5">
    <source>
        <dbReference type="PROSITE-ProRule" id="PRU00708"/>
    </source>
</evidence>
<dbReference type="SUPFAM" id="SSF48452">
    <property type="entry name" value="TPR-like"/>
    <property type="match status" value="1"/>
</dbReference>
<dbReference type="Gene3D" id="1.25.40.10">
    <property type="entry name" value="Tetratricopeptide repeat domain"/>
    <property type="match status" value="2"/>
</dbReference>
<dbReference type="AlphaFoldDB" id="A0A6A7AU91"/>
<evidence type="ECO:0000256" key="4">
    <source>
        <dbReference type="ARBA" id="ARBA00044511"/>
    </source>
</evidence>
<keyword evidence="8" id="KW-1185">Reference proteome</keyword>
<organism evidence="7 8">
    <name type="scientific">Plenodomus tracheiphilus IPT5</name>
    <dbReference type="NCBI Taxonomy" id="1408161"/>
    <lineage>
        <taxon>Eukaryota</taxon>
        <taxon>Fungi</taxon>
        <taxon>Dikarya</taxon>
        <taxon>Ascomycota</taxon>
        <taxon>Pezizomycotina</taxon>
        <taxon>Dothideomycetes</taxon>
        <taxon>Pleosporomycetidae</taxon>
        <taxon>Pleosporales</taxon>
        <taxon>Pleosporineae</taxon>
        <taxon>Leptosphaeriaceae</taxon>
        <taxon>Plenodomus</taxon>
    </lineage>
</organism>
<comment type="similarity">
    <text evidence="1">Belongs to the CCM1 family.</text>
</comment>
<name>A0A6A7AU91_9PLEO</name>
<dbReference type="Proteomes" id="UP000799423">
    <property type="component" value="Unassembled WGS sequence"/>
</dbReference>
<dbReference type="InterPro" id="IPR002885">
    <property type="entry name" value="PPR_rpt"/>
</dbReference>
<reference evidence="7" key="1">
    <citation type="submission" date="2020-01" db="EMBL/GenBank/DDBJ databases">
        <authorList>
            <consortium name="DOE Joint Genome Institute"/>
            <person name="Haridas S."/>
            <person name="Albert R."/>
            <person name="Binder M."/>
            <person name="Bloem J."/>
            <person name="Labutti K."/>
            <person name="Salamov A."/>
            <person name="Andreopoulos B."/>
            <person name="Baker S.E."/>
            <person name="Barry K."/>
            <person name="Bills G."/>
            <person name="Bluhm B.H."/>
            <person name="Cannon C."/>
            <person name="Castanera R."/>
            <person name="Culley D.E."/>
            <person name="Daum C."/>
            <person name="Ezra D."/>
            <person name="Gonzalez J.B."/>
            <person name="Henrissat B."/>
            <person name="Kuo A."/>
            <person name="Liang C."/>
            <person name="Lipzen A."/>
            <person name="Lutzoni F."/>
            <person name="Magnuson J."/>
            <person name="Mondo S."/>
            <person name="Nolan M."/>
            <person name="Ohm R."/>
            <person name="Pangilinan J."/>
            <person name="Park H.-J."/>
            <person name="Ramirez L."/>
            <person name="Alfaro M."/>
            <person name="Sun H."/>
            <person name="Tritt A."/>
            <person name="Yoshinaga Y."/>
            <person name="Zwiers L.-H."/>
            <person name="Turgeon B.G."/>
            <person name="Goodwin S.B."/>
            <person name="Spatafora J.W."/>
            <person name="Crous P.W."/>
            <person name="Grigoriev I.V."/>
        </authorList>
    </citation>
    <scope>NUCLEOTIDE SEQUENCE</scope>
    <source>
        <strain evidence="7">IPT5</strain>
    </source>
</reference>
<evidence type="ECO:0000256" key="1">
    <source>
        <dbReference type="ARBA" id="ARBA00006192"/>
    </source>
</evidence>
<sequence length="1126" mass="129536">MLERASTCLESGRRQLFRAPKPCLRQRHMLHSHVAHPSSMVDASPSPHAAPRREVRRRPKNKTLLPPARHNQRLLLDFLYPQPTLALLKQVPRYGPDAVEPRRRQLTPRVRQYSTATGEIPAGQTSADETAVKEAQTEFAALRRRTTPLKALRRILDGRPPGKQELVWLLYSAIAAPERTAEQHLIPLDVIEYLAQDGPPPPNRVLQLFQEIPASLHRPSSVRIAIEAYTSLRTVGPAIQLLEQIDANSEWDMLNMGLDVILRRTILDQQWDLSLRVFRTFLSNTESLRGQPTRRQIRFGDTVPELWRQVLDLPGLLDYVEAFLHYAREYKDEFSGNKAKRDTLAHFTMTFIPNVMGHVLNRKKPDENFIWEWFKRLFEDMHATGILPTTTCYEYAIMNMLNQPRYQDYTNKRKIWLELYRRYREDYLERAKSRVPTQKPSQSLIGRLIYYHGLNGGLGRIIEHVQDLRDWYPKKPLPARTLLHLIHTFSEHGEHVRVEEFLQELQDHYPQDVNLKALSARLFVHARRADVQQTLAQFQRIQHDYKLVPDIYCWNILLLAYVRADDLDGALECFNSCVDCGHKPDAYTFGPLLDLAAQRGDIEAFETLFSRAKQMGIDLESNARARSGYVECFLNAGDPDGAIAIAEGMLKSWQAGTLGNGHLTHTWNLLIQHYSLIGDLASAREHYRQMVENNIPLDSWTYGSLMRGLVQVKQTNAAYKILRVTMPQHNFRIHGFHYAIVMWGFMREGQHDLAAAAQRRMAARHIPQTPSLNKAALQVLGVSNLKALRRRGAKHPNYRLLTVEDALQEMLVASTSRGDANRQPETSRYIDPHDIDSIPQSYYGSLISLYTTRSAYAICKKLYRKAMEAAPDAENSTIPTTLATAIMEAHLKAGRHEEVARIWQLARASAAKLTKTFSQVVEGSPSDADPASLFSPLVRQRYEDARLANNRRQILVKPCRIYMRSLFAQSQDDIILVASGTIRDLLINGYIIDNFTWNEFIQQLATRSYVFEAFKACEEFLMPRFPGWRNLTPGYWRHNLQGYQWMELRHYDIKRSSVLPRYKTMVLLAKAFADVRADERNGIGYDEELRMWLSERLSEAAPLSMMAIESMPVMADSLQEKYFHSA</sequence>
<evidence type="ECO:0000313" key="7">
    <source>
        <dbReference type="EMBL" id="KAF2846632.1"/>
    </source>
</evidence>
<dbReference type="Pfam" id="PF13041">
    <property type="entry name" value="PPR_2"/>
    <property type="match status" value="2"/>
</dbReference>
<dbReference type="NCBIfam" id="TIGR00756">
    <property type="entry name" value="PPR"/>
    <property type="match status" value="1"/>
</dbReference>
<comment type="subunit">
    <text evidence="4">Binds to mitochondrial small subunit 15S rRNA.</text>
</comment>
<dbReference type="InterPro" id="IPR011990">
    <property type="entry name" value="TPR-like_helical_dom_sf"/>
</dbReference>